<evidence type="ECO:0000313" key="4">
    <source>
        <dbReference type="EMBL" id="CAL1671885.1"/>
    </source>
</evidence>
<evidence type="ECO:0000259" key="3">
    <source>
        <dbReference type="PROSITE" id="PS50158"/>
    </source>
</evidence>
<feature type="compositionally biased region" description="Low complexity" evidence="2">
    <location>
        <begin position="283"/>
        <end position="300"/>
    </location>
</feature>
<feature type="region of interest" description="Disordered" evidence="2">
    <location>
        <begin position="1"/>
        <end position="51"/>
    </location>
</feature>
<feature type="compositionally biased region" description="Low complexity" evidence="2">
    <location>
        <begin position="259"/>
        <end position="270"/>
    </location>
</feature>
<dbReference type="InterPro" id="IPR036875">
    <property type="entry name" value="Znf_CCHC_sf"/>
</dbReference>
<dbReference type="EMBL" id="CAXIPU020000435">
    <property type="protein sequence ID" value="CAL1671885.1"/>
    <property type="molecule type" value="Genomic_DNA"/>
</dbReference>
<dbReference type="Proteomes" id="UP001497644">
    <property type="component" value="Unassembled WGS sequence"/>
</dbReference>
<protein>
    <recommendedName>
        <fullName evidence="3">CCHC-type domain-containing protein</fullName>
    </recommendedName>
</protein>
<keyword evidence="1" id="KW-0863">Zinc-finger</keyword>
<feature type="region of interest" description="Disordered" evidence="2">
    <location>
        <begin position="216"/>
        <end position="301"/>
    </location>
</feature>
<evidence type="ECO:0000313" key="5">
    <source>
        <dbReference type="Proteomes" id="UP001497644"/>
    </source>
</evidence>
<dbReference type="PANTHER" id="PTHR33223">
    <property type="entry name" value="CCHC-TYPE DOMAIN-CONTAINING PROTEIN"/>
    <property type="match status" value="1"/>
</dbReference>
<gene>
    <name evidence="4" type="ORF">LPLAT_LOCUS5303</name>
</gene>
<dbReference type="InterPro" id="IPR001878">
    <property type="entry name" value="Znf_CCHC"/>
</dbReference>
<dbReference type="Gene3D" id="4.10.60.10">
    <property type="entry name" value="Zinc finger, CCHC-type"/>
    <property type="match status" value="1"/>
</dbReference>
<proteinExistence type="predicted"/>
<dbReference type="GO" id="GO:0008270">
    <property type="term" value="F:zinc ion binding"/>
    <property type="evidence" value="ECO:0007669"/>
    <property type="project" value="UniProtKB-KW"/>
</dbReference>
<comment type="caution">
    <text evidence="4">The sequence shown here is derived from an EMBL/GenBank/DDBJ whole genome shotgun (WGS) entry which is preliminary data.</text>
</comment>
<dbReference type="InterPro" id="IPR005162">
    <property type="entry name" value="Retrotrans_gag_dom"/>
</dbReference>
<keyword evidence="1" id="KW-0479">Metal-binding</keyword>
<feature type="compositionally biased region" description="Basic and acidic residues" evidence="2">
    <location>
        <begin position="1"/>
        <end position="18"/>
    </location>
</feature>
<dbReference type="SMART" id="SM00343">
    <property type="entry name" value="ZnF_C2HC"/>
    <property type="match status" value="2"/>
</dbReference>
<evidence type="ECO:0000256" key="1">
    <source>
        <dbReference type="PROSITE-ProRule" id="PRU00047"/>
    </source>
</evidence>
<dbReference type="PROSITE" id="PS50158">
    <property type="entry name" value="ZF_CCHC"/>
    <property type="match status" value="1"/>
</dbReference>
<dbReference type="GO" id="GO:0003676">
    <property type="term" value="F:nucleic acid binding"/>
    <property type="evidence" value="ECO:0007669"/>
    <property type="project" value="InterPro"/>
</dbReference>
<name>A0AAV2MWS8_9HYME</name>
<dbReference type="AlphaFoldDB" id="A0AAV2MWS8"/>
<sequence>MSDRDYLEPPPEEVDRPDSPIPPRTRRLSNESPHTPGSGGRGSNGPSSNSAATAYNVMRKWNLKFSGTRGKDAETFLQRIEEGRKLVPVSDEDILRCLPFFLTGIALYWFRGKKDRLTSWATFKHAWRTRFSDPDFQFALRDEIMRRTQGKNEPVADYLTCLNALFDRVSPPWSEAEKVSVACRNLIPRLQIAVRRDEIEDVEALEYFATRAESSHTAAHRYRAPPTPEKSLFPDLAYRTPRNSSKHGKYNESVAALNTSDASSTSTVSGSRKKKGGPKNPPSDDSSVATASTSATTSRPKPARATTAKCWNCDATGHLSRDCEAAPKMHCYRCGRAEVTLRTCPDCSGKD</sequence>
<dbReference type="Pfam" id="PF03732">
    <property type="entry name" value="Retrotrans_gag"/>
    <property type="match status" value="1"/>
</dbReference>
<dbReference type="PANTHER" id="PTHR33223:SF6">
    <property type="entry name" value="CCHC-TYPE DOMAIN-CONTAINING PROTEIN"/>
    <property type="match status" value="1"/>
</dbReference>
<reference evidence="4" key="1">
    <citation type="submission" date="2024-04" db="EMBL/GenBank/DDBJ databases">
        <authorList>
            <consortium name="Molecular Ecology Group"/>
        </authorList>
    </citation>
    <scope>NUCLEOTIDE SEQUENCE</scope>
</reference>
<dbReference type="SUPFAM" id="SSF57756">
    <property type="entry name" value="Retrovirus zinc finger-like domains"/>
    <property type="match status" value="1"/>
</dbReference>
<evidence type="ECO:0000256" key="2">
    <source>
        <dbReference type="SAM" id="MobiDB-lite"/>
    </source>
</evidence>
<keyword evidence="5" id="KW-1185">Reference proteome</keyword>
<organism evidence="4 5">
    <name type="scientific">Lasius platythorax</name>
    <dbReference type="NCBI Taxonomy" id="488582"/>
    <lineage>
        <taxon>Eukaryota</taxon>
        <taxon>Metazoa</taxon>
        <taxon>Ecdysozoa</taxon>
        <taxon>Arthropoda</taxon>
        <taxon>Hexapoda</taxon>
        <taxon>Insecta</taxon>
        <taxon>Pterygota</taxon>
        <taxon>Neoptera</taxon>
        <taxon>Endopterygota</taxon>
        <taxon>Hymenoptera</taxon>
        <taxon>Apocrita</taxon>
        <taxon>Aculeata</taxon>
        <taxon>Formicoidea</taxon>
        <taxon>Formicidae</taxon>
        <taxon>Formicinae</taxon>
        <taxon>Lasius</taxon>
        <taxon>Lasius</taxon>
    </lineage>
</organism>
<dbReference type="Pfam" id="PF00098">
    <property type="entry name" value="zf-CCHC"/>
    <property type="match status" value="1"/>
</dbReference>
<feature type="domain" description="CCHC-type" evidence="3">
    <location>
        <begin position="309"/>
        <end position="323"/>
    </location>
</feature>
<accession>A0AAV2MWS8</accession>
<keyword evidence="1" id="KW-0862">Zinc</keyword>